<dbReference type="InterPro" id="IPR012317">
    <property type="entry name" value="Poly(ADP-ribose)pol_cat_dom"/>
</dbReference>
<dbReference type="GO" id="GO:0016779">
    <property type="term" value="F:nucleotidyltransferase activity"/>
    <property type="evidence" value="ECO:0007669"/>
    <property type="project" value="UniProtKB-KW"/>
</dbReference>
<dbReference type="AlphaFoldDB" id="A0A815IRY0"/>
<organism evidence="12 15">
    <name type="scientific">Didymodactylos carnosus</name>
    <dbReference type="NCBI Taxonomy" id="1234261"/>
    <lineage>
        <taxon>Eukaryota</taxon>
        <taxon>Metazoa</taxon>
        <taxon>Spiralia</taxon>
        <taxon>Gnathifera</taxon>
        <taxon>Rotifera</taxon>
        <taxon>Eurotatoria</taxon>
        <taxon>Bdelloidea</taxon>
        <taxon>Philodinida</taxon>
        <taxon>Philodinidae</taxon>
        <taxon>Didymodactylos</taxon>
    </lineage>
</organism>
<dbReference type="EMBL" id="CAJNOQ010015828">
    <property type="protein sequence ID" value="CAF1369448.1"/>
    <property type="molecule type" value="Genomic_DNA"/>
</dbReference>
<dbReference type="GO" id="GO:0005634">
    <property type="term" value="C:nucleus"/>
    <property type="evidence" value="ECO:0007669"/>
    <property type="project" value="UniProtKB-SubCell"/>
</dbReference>
<feature type="domain" description="PARP catalytic" evidence="8">
    <location>
        <begin position="78"/>
        <end position="283"/>
    </location>
</feature>
<evidence type="ECO:0000256" key="5">
    <source>
        <dbReference type="ARBA" id="ARBA00023027"/>
    </source>
</evidence>
<dbReference type="Pfam" id="PF08487">
    <property type="entry name" value="VIT"/>
    <property type="match status" value="1"/>
</dbReference>
<feature type="domain" description="PARP alpha-helical" evidence="9">
    <location>
        <begin position="1"/>
        <end position="73"/>
    </location>
</feature>
<evidence type="ECO:0000256" key="4">
    <source>
        <dbReference type="ARBA" id="ARBA00022695"/>
    </source>
</evidence>
<keyword evidence="6" id="KW-0539">Nucleus</keyword>
<evidence type="ECO:0000256" key="2">
    <source>
        <dbReference type="ARBA" id="ARBA00022676"/>
    </source>
</evidence>
<comment type="subcellular location">
    <subcellularLocation>
        <location evidence="1">Nucleus</location>
    </subcellularLocation>
</comment>
<dbReference type="EMBL" id="CAJOBA010036816">
    <property type="protein sequence ID" value="CAF4030268.1"/>
    <property type="molecule type" value="Genomic_DNA"/>
</dbReference>
<dbReference type="Pfam" id="PF00644">
    <property type="entry name" value="PARP"/>
    <property type="match status" value="1"/>
</dbReference>
<dbReference type="GO" id="GO:0005737">
    <property type="term" value="C:cytoplasm"/>
    <property type="evidence" value="ECO:0007669"/>
    <property type="project" value="TreeGrafter"/>
</dbReference>
<dbReference type="SUPFAM" id="SSF47587">
    <property type="entry name" value="Domain of poly(ADP-ribose) polymerase"/>
    <property type="match status" value="1"/>
</dbReference>
<feature type="domain" description="VIT" evidence="10">
    <location>
        <begin position="320"/>
        <end position="448"/>
    </location>
</feature>
<proteinExistence type="predicted"/>
<evidence type="ECO:0000256" key="3">
    <source>
        <dbReference type="ARBA" id="ARBA00022679"/>
    </source>
</evidence>
<dbReference type="InterPro" id="IPR013694">
    <property type="entry name" value="VIT"/>
</dbReference>
<reference evidence="12" key="1">
    <citation type="submission" date="2021-02" db="EMBL/GenBank/DDBJ databases">
        <authorList>
            <person name="Nowell W R."/>
        </authorList>
    </citation>
    <scope>NUCLEOTIDE SEQUENCE</scope>
</reference>
<protein>
    <recommendedName>
        <fullName evidence="7">Poly [ADP-ribose] polymerase</fullName>
        <shortName evidence="7">PARP</shortName>
        <ecNumber evidence="7">2.4.2.-</ecNumber>
    </recommendedName>
</protein>
<dbReference type="PANTHER" id="PTHR46530">
    <property type="entry name" value="PROTEIN MONO-ADP-RIBOSYLTRANSFERASE PARP4"/>
    <property type="match status" value="1"/>
</dbReference>
<accession>A0A815IRY0</accession>
<dbReference type="PROSITE" id="PS51059">
    <property type="entry name" value="PARP_CATALYTIC"/>
    <property type="match status" value="1"/>
</dbReference>
<evidence type="ECO:0000259" key="9">
    <source>
        <dbReference type="PROSITE" id="PS51060"/>
    </source>
</evidence>
<dbReference type="SUPFAM" id="SSF56399">
    <property type="entry name" value="ADP-ribosylation"/>
    <property type="match status" value="1"/>
</dbReference>
<evidence type="ECO:0000256" key="6">
    <source>
        <dbReference type="ARBA" id="ARBA00023242"/>
    </source>
</evidence>
<evidence type="ECO:0000313" key="15">
    <source>
        <dbReference type="Proteomes" id="UP000663829"/>
    </source>
</evidence>
<keyword evidence="4" id="KW-0548">Nucleotidyltransferase</keyword>
<dbReference type="SMART" id="SM00609">
    <property type="entry name" value="VIT"/>
    <property type="match status" value="1"/>
</dbReference>
<dbReference type="PANTHER" id="PTHR46530:SF1">
    <property type="entry name" value="PROTEIN MONO-ADP-RIBOSYLTRANSFERASE PARP4"/>
    <property type="match status" value="1"/>
</dbReference>
<dbReference type="Gene3D" id="3.90.228.10">
    <property type="match status" value="1"/>
</dbReference>
<dbReference type="Proteomes" id="UP000682733">
    <property type="component" value="Unassembled WGS sequence"/>
</dbReference>
<dbReference type="InterPro" id="IPR004102">
    <property type="entry name" value="Poly(ADP-ribose)pol_reg_dom"/>
</dbReference>
<keyword evidence="2 7" id="KW-0328">Glycosyltransferase</keyword>
<feature type="non-terminal residue" evidence="12">
    <location>
        <position position="1"/>
    </location>
</feature>
<evidence type="ECO:0000313" key="12">
    <source>
        <dbReference type="EMBL" id="CAF1369448.1"/>
    </source>
</evidence>
<dbReference type="InterPro" id="IPR031273">
    <property type="entry name" value="PARP4"/>
</dbReference>
<evidence type="ECO:0000259" key="10">
    <source>
        <dbReference type="PROSITE" id="PS51468"/>
    </source>
</evidence>
<dbReference type="Proteomes" id="UP000663829">
    <property type="component" value="Unassembled WGS sequence"/>
</dbReference>
<keyword evidence="3 7" id="KW-0808">Transferase</keyword>
<evidence type="ECO:0000313" key="13">
    <source>
        <dbReference type="EMBL" id="CAF4030268.1"/>
    </source>
</evidence>
<dbReference type="PROSITE" id="PS51060">
    <property type="entry name" value="PARP_ALPHA_HD"/>
    <property type="match status" value="1"/>
</dbReference>
<dbReference type="InterPro" id="IPR036616">
    <property type="entry name" value="Poly(ADP-ribose)pol_reg_dom_sf"/>
</dbReference>
<evidence type="ECO:0000259" key="8">
    <source>
        <dbReference type="PROSITE" id="PS51059"/>
    </source>
</evidence>
<dbReference type="EMBL" id="CAJOBC010074625">
    <property type="protein sequence ID" value="CAF4254362.1"/>
    <property type="molecule type" value="Genomic_DNA"/>
</dbReference>
<dbReference type="Proteomes" id="UP000681722">
    <property type="component" value="Unassembled WGS sequence"/>
</dbReference>
<sequence>IIEAEALLLEQKRLSDNNDVNKSTSAEIKTKFYTLIPHNTIFEVNLNDQKILREKMDLCQMLQDMLTVNEMTCWNTKASIEAKYRSLKCYINTVDKDTFEYKKISEMIYSTTNINEQVIIHNIFDLTRQTERINFKSNVHNQSLLFHGSKYSNFLGILSRGLLMPKILVNEEGGSRTDIGHLGYGLYFSDSVSTSLQYTVKSNQNDKRLLCMCNVALGNSANYYSYSYNLTQPPDEYHSVHGVKMTNENRSMFKDNEYVIYNLDQQRLVYLVEVSWKPYDTVSKVPKILPLIRDQPRMLSDQEISIEVPDIIDDEPIKLAEQDYGLISNSGQQIPLKAFHIRAQLVDITAEVVLYQLYHNKNLQAIEAKYIFPLDEHSTVCGFEAHINNKIIIGVVKEKEQAKKEYREAIQQGHGAYLMDQEQPEVFSVSVGNLPPNCEVVVKITYVCDLPIENDDIVFRIPSKVASWQAKEAIDDHNQTLLPSIGITDVDINQMQFSLKASIQMPYDIQKLFSPTHRVSRKLTDCQAMIELIDNIFDKDFILTITLKTMNLPRMLVETWPNSESKVCVSSTIFDQTSSALWTLSSNQEIYIT</sequence>
<evidence type="ECO:0000256" key="7">
    <source>
        <dbReference type="RuleBase" id="RU362114"/>
    </source>
</evidence>
<dbReference type="GO" id="GO:0003950">
    <property type="term" value="F:NAD+ poly-ADP-ribosyltransferase activity"/>
    <property type="evidence" value="ECO:0007669"/>
    <property type="project" value="UniProtKB-UniRule"/>
</dbReference>
<dbReference type="OrthoDB" id="1729737at2759"/>
<dbReference type="PROSITE" id="PS51468">
    <property type="entry name" value="VIT"/>
    <property type="match status" value="1"/>
</dbReference>
<evidence type="ECO:0000256" key="1">
    <source>
        <dbReference type="ARBA" id="ARBA00004123"/>
    </source>
</evidence>
<evidence type="ECO:0000313" key="11">
    <source>
        <dbReference type="EMBL" id="CAF1222119.1"/>
    </source>
</evidence>
<keyword evidence="15" id="KW-1185">Reference proteome</keyword>
<dbReference type="EC" id="2.4.2.-" evidence="7"/>
<gene>
    <name evidence="12" type="ORF">GPM918_LOCUS31781</name>
    <name evidence="11" type="ORF">OVA965_LOCUS24968</name>
    <name evidence="14" type="ORF">SRO942_LOCUS32433</name>
    <name evidence="13" type="ORF">TMI583_LOCUS25695</name>
</gene>
<keyword evidence="5 7" id="KW-0520">NAD</keyword>
<comment type="caution">
    <text evidence="12">The sequence shown here is derived from an EMBL/GenBank/DDBJ whole genome shotgun (WGS) entry which is preliminary data.</text>
</comment>
<evidence type="ECO:0000313" key="14">
    <source>
        <dbReference type="EMBL" id="CAF4254362.1"/>
    </source>
</evidence>
<dbReference type="Gene3D" id="1.20.142.10">
    <property type="entry name" value="Poly(ADP-ribose) polymerase, regulatory domain"/>
    <property type="match status" value="1"/>
</dbReference>
<dbReference type="EMBL" id="CAJNOK010015274">
    <property type="protein sequence ID" value="CAF1222119.1"/>
    <property type="molecule type" value="Genomic_DNA"/>
</dbReference>
<name>A0A815IRY0_9BILA</name>
<dbReference type="Proteomes" id="UP000677228">
    <property type="component" value="Unassembled WGS sequence"/>
</dbReference>